<dbReference type="Gene3D" id="3.10.20.90">
    <property type="entry name" value="Phosphatidylinositol 3-kinase Catalytic Subunit, Chain A, domain 1"/>
    <property type="match status" value="1"/>
</dbReference>
<protein>
    <submittedName>
        <fullName evidence="3">WGS project CCBQ000000000 data, contig 00058</fullName>
    </submittedName>
</protein>
<organism evidence="3 4">
    <name type="scientific">Kluyveromyces dobzhanskii CBS 2104</name>
    <dbReference type="NCBI Taxonomy" id="1427455"/>
    <lineage>
        <taxon>Eukaryota</taxon>
        <taxon>Fungi</taxon>
        <taxon>Dikarya</taxon>
        <taxon>Ascomycota</taxon>
        <taxon>Saccharomycotina</taxon>
        <taxon>Saccharomycetes</taxon>
        <taxon>Saccharomycetales</taxon>
        <taxon>Saccharomycetaceae</taxon>
        <taxon>Kluyveromyces</taxon>
    </lineage>
</organism>
<keyword evidence="4" id="KW-1185">Reference proteome</keyword>
<name>A0A0A8LDV4_9SACH</name>
<evidence type="ECO:0000313" key="4">
    <source>
        <dbReference type="Proteomes" id="UP000031516"/>
    </source>
</evidence>
<dbReference type="GO" id="GO:0005634">
    <property type="term" value="C:nucleus"/>
    <property type="evidence" value="ECO:0007669"/>
    <property type="project" value="TreeGrafter"/>
</dbReference>
<accession>A0A0A8LDV4</accession>
<dbReference type="InterPro" id="IPR029071">
    <property type="entry name" value="Ubiquitin-like_domsf"/>
</dbReference>
<feature type="domain" description="UBX" evidence="2">
    <location>
        <begin position="78"/>
        <end position="156"/>
    </location>
</feature>
<dbReference type="EMBL" id="CCBQ010000047">
    <property type="protein sequence ID" value="CDO96525.1"/>
    <property type="molecule type" value="Genomic_DNA"/>
</dbReference>
<comment type="caution">
    <text evidence="3">The sequence shown here is derived from an EMBL/GenBank/DDBJ whole genome shotgun (WGS) entry which is preliminary data.</text>
</comment>
<dbReference type="GO" id="GO:0006886">
    <property type="term" value="P:intracellular protein transport"/>
    <property type="evidence" value="ECO:0007669"/>
    <property type="project" value="TreeGrafter"/>
</dbReference>
<dbReference type="GO" id="GO:0005737">
    <property type="term" value="C:cytoplasm"/>
    <property type="evidence" value="ECO:0007669"/>
    <property type="project" value="TreeGrafter"/>
</dbReference>
<reference evidence="3 4" key="1">
    <citation type="submission" date="2014-03" db="EMBL/GenBank/DDBJ databases">
        <title>The genome of Kluyveromyces dobzhanskii.</title>
        <authorList>
            <person name="Nystedt B."/>
            <person name="Astrom S."/>
        </authorList>
    </citation>
    <scope>NUCLEOTIDE SEQUENCE [LARGE SCALE GENOMIC DNA]</scope>
    <source>
        <strain evidence="3 4">CBS 2104</strain>
    </source>
</reference>
<evidence type="ECO:0000256" key="1">
    <source>
        <dbReference type="SAM" id="MobiDB-lite"/>
    </source>
</evidence>
<sequence length="221" mass="24521">MSDHTTPKVILPRDQTGENGPNVADANDANYNLTVDHALRYQNLLANRSGSNQANGPLMTKRLRQKKDAELARTRVGEGLDYLFIRARLPDRTALDYQLIVSSTLHSLYETVKGSLVETAASKVSISLSSPYVKLNDDDTVSLLEAGFSKKTMVLVEIAECSPPYLKPHILETAKTLTQYNKEHELQEGESTEAEQKPVKKLTKTPKWLKISKKISATIIG</sequence>
<gene>
    <name evidence="3" type="ORF">KLDO_g4725</name>
</gene>
<dbReference type="SUPFAM" id="SSF54236">
    <property type="entry name" value="Ubiquitin-like"/>
    <property type="match status" value="1"/>
</dbReference>
<proteinExistence type="predicted"/>
<dbReference type="GO" id="GO:0012506">
    <property type="term" value="C:vesicle membrane"/>
    <property type="evidence" value="ECO:0007669"/>
    <property type="project" value="TreeGrafter"/>
</dbReference>
<feature type="region of interest" description="Disordered" evidence="1">
    <location>
        <begin position="1"/>
        <end position="26"/>
    </location>
</feature>
<dbReference type="Pfam" id="PF00789">
    <property type="entry name" value="UBX"/>
    <property type="match status" value="1"/>
</dbReference>
<dbReference type="PROSITE" id="PS50033">
    <property type="entry name" value="UBX"/>
    <property type="match status" value="1"/>
</dbReference>
<dbReference type="Proteomes" id="UP000031516">
    <property type="component" value="Unassembled WGS sequence"/>
</dbReference>
<evidence type="ECO:0000259" key="2">
    <source>
        <dbReference type="PROSITE" id="PS50033"/>
    </source>
</evidence>
<dbReference type="PANTHER" id="PTHR46467:SF1">
    <property type="entry name" value="TETHER CONTAINING UBX DOMAIN FOR GLUT4"/>
    <property type="match status" value="1"/>
</dbReference>
<dbReference type="PANTHER" id="PTHR46467">
    <property type="entry name" value="TETHER CONTAINING UBX DOMAIN FOR GLUT4"/>
    <property type="match status" value="1"/>
</dbReference>
<evidence type="ECO:0000313" key="3">
    <source>
        <dbReference type="EMBL" id="CDO96525.1"/>
    </source>
</evidence>
<dbReference type="OrthoDB" id="440781at2759"/>
<dbReference type="InterPro" id="IPR001012">
    <property type="entry name" value="UBX_dom"/>
</dbReference>
<dbReference type="AlphaFoldDB" id="A0A0A8LDV4"/>